<feature type="chain" id="PRO_5042017067" description="Beta-lactamase-inhibitor-like PepSY-like domain-containing protein" evidence="1">
    <location>
        <begin position="23"/>
        <end position="179"/>
    </location>
</feature>
<feature type="signal peptide" evidence="1">
    <location>
        <begin position="1"/>
        <end position="22"/>
    </location>
</feature>
<dbReference type="RefSeq" id="WP_314509845.1">
    <property type="nucleotide sequence ID" value="NZ_JASJOU010000001.1"/>
</dbReference>
<organism evidence="2 3">
    <name type="scientific">Xanthocytophaga agilis</name>
    <dbReference type="NCBI Taxonomy" id="3048010"/>
    <lineage>
        <taxon>Bacteria</taxon>
        <taxon>Pseudomonadati</taxon>
        <taxon>Bacteroidota</taxon>
        <taxon>Cytophagia</taxon>
        <taxon>Cytophagales</taxon>
        <taxon>Rhodocytophagaceae</taxon>
        <taxon>Xanthocytophaga</taxon>
    </lineage>
</organism>
<evidence type="ECO:0000313" key="2">
    <source>
        <dbReference type="EMBL" id="MDJ1500323.1"/>
    </source>
</evidence>
<dbReference type="EMBL" id="JASJOU010000001">
    <property type="protein sequence ID" value="MDJ1500323.1"/>
    <property type="molecule type" value="Genomic_DNA"/>
</dbReference>
<protein>
    <recommendedName>
        <fullName evidence="4">Beta-lactamase-inhibitor-like PepSY-like domain-containing protein</fullName>
    </recommendedName>
</protein>
<keyword evidence="1" id="KW-0732">Signal</keyword>
<reference evidence="2" key="1">
    <citation type="submission" date="2023-05" db="EMBL/GenBank/DDBJ databases">
        <authorList>
            <person name="Zhang X."/>
        </authorList>
    </citation>
    <scope>NUCLEOTIDE SEQUENCE</scope>
    <source>
        <strain evidence="2">BD1B2-1</strain>
    </source>
</reference>
<dbReference type="Gene3D" id="3.10.450.360">
    <property type="match status" value="1"/>
</dbReference>
<comment type="caution">
    <text evidence="2">The sequence shown here is derived from an EMBL/GenBank/DDBJ whole genome shotgun (WGS) entry which is preliminary data.</text>
</comment>
<name>A0AAE3UBY1_9BACT</name>
<dbReference type="AlphaFoldDB" id="A0AAE3UBY1"/>
<dbReference type="SUPFAM" id="SSF160574">
    <property type="entry name" value="BT0923-like"/>
    <property type="match status" value="1"/>
</dbReference>
<evidence type="ECO:0000313" key="3">
    <source>
        <dbReference type="Proteomes" id="UP001232063"/>
    </source>
</evidence>
<evidence type="ECO:0008006" key="4">
    <source>
        <dbReference type="Google" id="ProtNLM"/>
    </source>
</evidence>
<dbReference type="Proteomes" id="UP001232063">
    <property type="component" value="Unassembled WGS sequence"/>
</dbReference>
<evidence type="ECO:0000256" key="1">
    <source>
        <dbReference type="SAM" id="SignalP"/>
    </source>
</evidence>
<accession>A0AAE3UBY1</accession>
<sequence>MKKLIFCILSLITLLSGLPSIAQNEEQVTLRVVKKNQEPKAVLDAIKKDFPTAISRSLSFLPEKDFGQQWTVESNKAISTVDINYYQVEVKTKDAIQTAVYDKSGNLLRIRKVIKNGKLPDQVRSTVSKFDGWQMIGNEEQITDDKQYTIFYKIRLKKGISRKTLFLDPTGQIKKDLPI</sequence>
<proteinExistence type="predicted"/>
<gene>
    <name evidence="2" type="ORF">QNI22_06690</name>
</gene>
<keyword evidence="3" id="KW-1185">Reference proteome</keyword>